<organism evidence="1 2">
    <name type="scientific">Ataeniobius toweri</name>
    <dbReference type="NCBI Taxonomy" id="208326"/>
    <lineage>
        <taxon>Eukaryota</taxon>
        <taxon>Metazoa</taxon>
        <taxon>Chordata</taxon>
        <taxon>Craniata</taxon>
        <taxon>Vertebrata</taxon>
        <taxon>Euteleostomi</taxon>
        <taxon>Actinopterygii</taxon>
        <taxon>Neopterygii</taxon>
        <taxon>Teleostei</taxon>
        <taxon>Neoteleostei</taxon>
        <taxon>Acanthomorphata</taxon>
        <taxon>Ovalentaria</taxon>
        <taxon>Atherinomorphae</taxon>
        <taxon>Cyprinodontiformes</taxon>
        <taxon>Goodeidae</taxon>
        <taxon>Ataeniobius</taxon>
    </lineage>
</organism>
<comment type="caution">
    <text evidence="1">The sequence shown here is derived from an EMBL/GenBank/DDBJ whole genome shotgun (WGS) entry which is preliminary data.</text>
</comment>
<protein>
    <submittedName>
        <fullName evidence="1">Uncharacterized protein</fullName>
    </submittedName>
</protein>
<dbReference type="EMBL" id="JAHUTI010051517">
    <property type="protein sequence ID" value="MED6249186.1"/>
    <property type="molecule type" value="Genomic_DNA"/>
</dbReference>
<gene>
    <name evidence="1" type="ORF">ATANTOWER_010617</name>
</gene>
<reference evidence="1 2" key="1">
    <citation type="submission" date="2021-07" db="EMBL/GenBank/DDBJ databases">
        <authorList>
            <person name="Palmer J.M."/>
        </authorList>
    </citation>
    <scope>NUCLEOTIDE SEQUENCE [LARGE SCALE GENOMIC DNA]</scope>
    <source>
        <strain evidence="1 2">AT_MEX2019</strain>
        <tissue evidence="1">Muscle</tissue>
    </source>
</reference>
<proteinExistence type="predicted"/>
<name>A0ABU7BEX4_9TELE</name>
<evidence type="ECO:0000313" key="2">
    <source>
        <dbReference type="Proteomes" id="UP001345963"/>
    </source>
</evidence>
<sequence length="69" mass="7947">MKTKEHSRQWLIVVTTSEVHQNSRWSTDNQACVPLVEYLVNLSILGVSWRYGKIVSTKAILDKNTNQCK</sequence>
<accession>A0ABU7BEX4</accession>
<feature type="non-terminal residue" evidence="1">
    <location>
        <position position="69"/>
    </location>
</feature>
<keyword evidence="2" id="KW-1185">Reference proteome</keyword>
<evidence type="ECO:0000313" key="1">
    <source>
        <dbReference type="EMBL" id="MED6249186.1"/>
    </source>
</evidence>
<dbReference type="Proteomes" id="UP001345963">
    <property type="component" value="Unassembled WGS sequence"/>
</dbReference>